<dbReference type="Proteomes" id="UP000784294">
    <property type="component" value="Unassembled WGS sequence"/>
</dbReference>
<sequence>MPGWARSQPPYGRCIEFFCNYQNVQNSSEGKVRYPAPFHPSPAPLLNGPLNVVSFGRGSGQVGLHRMCCVSSESMSQTLDCDTIVLRLRLHVSLIMLALVISAHPPQGLMNLLSEGGNESDLLILSRGSNIYDLLAQSFFRSVLLLLAILLFFILEECAFVSFARLARSNYKPARDGPLFSAHLA</sequence>
<dbReference type="AlphaFoldDB" id="A0A3S5BCZ7"/>
<keyword evidence="1" id="KW-0812">Transmembrane</keyword>
<organism evidence="2 3">
    <name type="scientific">Protopolystoma xenopodis</name>
    <dbReference type="NCBI Taxonomy" id="117903"/>
    <lineage>
        <taxon>Eukaryota</taxon>
        <taxon>Metazoa</taxon>
        <taxon>Spiralia</taxon>
        <taxon>Lophotrochozoa</taxon>
        <taxon>Platyhelminthes</taxon>
        <taxon>Monogenea</taxon>
        <taxon>Polyopisthocotylea</taxon>
        <taxon>Polystomatidea</taxon>
        <taxon>Polystomatidae</taxon>
        <taxon>Protopolystoma</taxon>
    </lineage>
</organism>
<dbReference type="EMBL" id="CAAALY010043776">
    <property type="protein sequence ID" value="VEL19894.1"/>
    <property type="molecule type" value="Genomic_DNA"/>
</dbReference>
<gene>
    <name evidence="2" type="ORF">PXEA_LOCUS13334</name>
</gene>
<keyword evidence="3" id="KW-1185">Reference proteome</keyword>
<feature type="transmembrane region" description="Helical" evidence="1">
    <location>
        <begin position="143"/>
        <end position="166"/>
    </location>
</feature>
<evidence type="ECO:0000313" key="2">
    <source>
        <dbReference type="EMBL" id="VEL19894.1"/>
    </source>
</evidence>
<name>A0A3S5BCZ7_9PLAT</name>
<accession>A0A3S5BCZ7</accession>
<keyword evidence="1" id="KW-0472">Membrane</keyword>
<keyword evidence="1" id="KW-1133">Transmembrane helix</keyword>
<evidence type="ECO:0000313" key="3">
    <source>
        <dbReference type="Proteomes" id="UP000784294"/>
    </source>
</evidence>
<proteinExistence type="predicted"/>
<comment type="caution">
    <text evidence="2">The sequence shown here is derived from an EMBL/GenBank/DDBJ whole genome shotgun (WGS) entry which is preliminary data.</text>
</comment>
<protein>
    <submittedName>
        <fullName evidence="2">Uncharacterized protein</fullName>
    </submittedName>
</protein>
<reference evidence="2" key="1">
    <citation type="submission" date="2018-11" db="EMBL/GenBank/DDBJ databases">
        <authorList>
            <consortium name="Pathogen Informatics"/>
        </authorList>
    </citation>
    <scope>NUCLEOTIDE SEQUENCE</scope>
</reference>
<evidence type="ECO:0000256" key="1">
    <source>
        <dbReference type="SAM" id="Phobius"/>
    </source>
</evidence>